<dbReference type="GO" id="GO:0009279">
    <property type="term" value="C:cell outer membrane"/>
    <property type="evidence" value="ECO:0007669"/>
    <property type="project" value="UniProtKB-SubCell"/>
</dbReference>
<evidence type="ECO:0000256" key="8">
    <source>
        <dbReference type="PROSITE-ProRule" id="PRU01360"/>
    </source>
</evidence>
<dbReference type="InterPro" id="IPR008969">
    <property type="entry name" value="CarboxyPept-like_regulatory"/>
</dbReference>
<keyword evidence="5 9" id="KW-0798">TonB box</keyword>
<dbReference type="AlphaFoldDB" id="A0A4R8M6G3"/>
<proteinExistence type="inferred from homology"/>
<evidence type="ECO:0000259" key="11">
    <source>
        <dbReference type="Pfam" id="PF07715"/>
    </source>
</evidence>
<dbReference type="Pfam" id="PF00593">
    <property type="entry name" value="TonB_dep_Rec_b-barrel"/>
    <property type="match status" value="1"/>
</dbReference>
<dbReference type="Proteomes" id="UP000294824">
    <property type="component" value="Unassembled WGS sequence"/>
</dbReference>
<keyword evidence="7 8" id="KW-0998">Cell outer membrane</keyword>
<dbReference type="SUPFAM" id="SSF56935">
    <property type="entry name" value="Porins"/>
    <property type="match status" value="1"/>
</dbReference>
<dbReference type="InterPro" id="IPR037066">
    <property type="entry name" value="Plug_dom_sf"/>
</dbReference>
<dbReference type="InterPro" id="IPR023997">
    <property type="entry name" value="TonB-dep_OMP_SusC/RagA_CS"/>
</dbReference>
<dbReference type="InterPro" id="IPR012910">
    <property type="entry name" value="Plug_dom"/>
</dbReference>
<evidence type="ECO:0000256" key="7">
    <source>
        <dbReference type="ARBA" id="ARBA00023237"/>
    </source>
</evidence>
<comment type="caution">
    <text evidence="12">The sequence shown here is derived from an EMBL/GenBank/DDBJ whole genome shotgun (WGS) entry which is preliminary data.</text>
</comment>
<dbReference type="Gene3D" id="2.170.130.10">
    <property type="entry name" value="TonB-dependent receptor, plug domain"/>
    <property type="match status" value="1"/>
</dbReference>
<comment type="subcellular location">
    <subcellularLocation>
        <location evidence="1 8">Cell outer membrane</location>
        <topology evidence="1 8">Multi-pass membrane protein</topology>
    </subcellularLocation>
</comment>
<dbReference type="Pfam" id="PF13715">
    <property type="entry name" value="CarbopepD_reg_2"/>
    <property type="match status" value="1"/>
</dbReference>
<evidence type="ECO:0000256" key="5">
    <source>
        <dbReference type="ARBA" id="ARBA00023077"/>
    </source>
</evidence>
<dbReference type="InterPro" id="IPR039426">
    <property type="entry name" value="TonB-dep_rcpt-like"/>
</dbReference>
<keyword evidence="2 8" id="KW-0813">Transport</keyword>
<dbReference type="SUPFAM" id="SSF49464">
    <property type="entry name" value="Carboxypeptidase regulatory domain-like"/>
    <property type="match status" value="1"/>
</dbReference>
<dbReference type="InterPro" id="IPR000531">
    <property type="entry name" value="Beta-barrel_TonB"/>
</dbReference>
<keyword evidence="13" id="KW-1185">Reference proteome</keyword>
<protein>
    <submittedName>
        <fullName evidence="12">TonB-linked SusC/RagA family outer membrane protein</fullName>
    </submittedName>
</protein>
<dbReference type="NCBIfam" id="TIGR04056">
    <property type="entry name" value="OMP_RagA_SusC"/>
    <property type="match status" value="1"/>
</dbReference>
<keyword evidence="4 8" id="KW-0812">Transmembrane</keyword>
<evidence type="ECO:0000256" key="3">
    <source>
        <dbReference type="ARBA" id="ARBA00022452"/>
    </source>
</evidence>
<dbReference type="Gene3D" id="2.40.170.20">
    <property type="entry name" value="TonB-dependent receptor, beta-barrel domain"/>
    <property type="match status" value="1"/>
</dbReference>
<evidence type="ECO:0000313" key="12">
    <source>
        <dbReference type="EMBL" id="TDY60969.1"/>
    </source>
</evidence>
<evidence type="ECO:0000256" key="6">
    <source>
        <dbReference type="ARBA" id="ARBA00023136"/>
    </source>
</evidence>
<evidence type="ECO:0000256" key="9">
    <source>
        <dbReference type="RuleBase" id="RU003357"/>
    </source>
</evidence>
<accession>A0A4R8M6G3</accession>
<dbReference type="RefSeq" id="WP_133968406.1">
    <property type="nucleotide sequence ID" value="NZ_SORL01000010.1"/>
</dbReference>
<comment type="similarity">
    <text evidence="8 9">Belongs to the TonB-dependent receptor family.</text>
</comment>
<name>A0A4R8M6G3_9FLAO</name>
<dbReference type="PROSITE" id="PS52016">
    <property type="entry name" value="TONB_DEPENDENT_REC_3"/>
    <property type="match status" value="1"/>
</dbReference>
<dbReference type="EMBL" id="SORL01000010">
    <property type="protein sequence ID" value="TDY60969.1"/>
    <property type="molecule type" value="Genomic_DNA"/>
</dbReference>
<keyword evidence="3 8" id="KW-1134">Transmembrane beta strand</keyword>
<organism evidence="12 13">
    <name type="scientific">Algibacter lectus</name>
    <dbReference type="NCBI Taxonomy" id="221126"/>
    <lineage>
        <taxon>Bacteria</taxon>
        <taxon>Pseudomonadati</taxon>
        <taxon>Bacteroidota</taxon>
        <taxon>Flavobacteriia</taxon>
        <taxon>Flavobacteriales</taxon>
        <taxon>Flavobacteriaceae</taxon>
        <taxon>Algibacter</taxon>
    </lineage>
</organism>
<evidence type="ECO:0000256" key="1">
    <source>
        <dbReference type="ARBA" id="ARBA00004571"/>
    </source>
</evidence>
<dbReference type="NCBIfam" id="TIGR04057">
    <property type="entry name" value="SusC_RagA_signa"/>
    <property type="match status" value="1"/>
</dbReference>
<evidence type="ECO:0000256" key="2">
    <source>
        <dbReference type="ARBA" id="ARBA00022448"/>
    </source>
</evidence>
<gene>
    <name evidence="12" type="ORF">DFQ06_2978</name>
</gene>
<keyword evidence="6 8" id="KW-0472">Membrane</keyword>
<dbReference type="InterPro" id="IPR036942">
    <property type="entry name" value="Beta-barrel_TonB_sf"/>
</dbReference>
<dbReference type="Gene3D" id="2.60.40.1120">
    <property type="entry name" value="Carboxypeptidase-like, regulatory domain"/>
    <property type="match status" value="1"/>
</dbReference>
<sequence length="1053" mass="115158">MKIKLKNFSFYRKKEHLRFFLSVLVFSCVSASYGLEPIMSVESKKTTNYLQQQVKGLITDVNGQPIPGVNIVEKGTTNGVQSDFDGGFFITPSSDNAVLVFSFVGFVTKEVSIGSQTDITVVLAEDIAQLDEVVVVGFGTQNSSKVATSVAQVTSEELGTDVRPVTNLSSALVGALPGLNSSNSAGGAPGTNQSFSIRGASSLNSTAALVIIDNFEGTLEDINPQEIETATILKDAAAVAIYGARGANGVLLITTKKTKKSENISVTYNVSQSIQSTPKFAELMTAEEYVKFSNVADSGSFSDEVVALAESGFYPDTQWADELYLSSAAQQSHNLTIKGGSENIGVLMNTGYLEQDGLAIGEDNFKRLNLRLKIDADITDWLEVGTNALITNRVINQTEITSGTNLIGSPFYPVRSVDGYYVNNDSGAINPIAAAQAGSYNKTSRDNLNIQAYAKIKPLKGLSLEQSISVLKNHTNQRIFNNSFEYINLDFQDTDSYTNTESTNRSINPAESDARTFTLATTTSYTVTALTRLNYDFNINNTHNFKALLGFQSKEYEGEGFGASRKGFALDTPVDLILGEENNTVSGEELGNYSFIENNATLSYFGRLNYDYKNRYIIEGSFRYDGSSYFAENNKYGFFPSVAVAWNVKAEPFMYKANWVDKLKVRTSYGITGDDNGVEGLTTQLVSYSAAGGYPIGSVTNSGYALGAYANPDLKWETAKILNFGLDLSLFKGKLQVNGDYFINNREDIIDTDSNTSDEFGFGDVTANLYDVKSWGWELDLKHENNIGENFTYWVGGNLSYYDNEITDLAGFDSELVAVGQSISDRHGYVTDGYFSSEAEIASHADQTSVGGAYVGGFKYTDQLTIDSDGDGVFDTGDGVINIDDRVIIDNNTATNYRVGFNLGFSYKELSVSARFYGAFDRNQYFNNALSHEPLLASNSYAYHLDYWSPDNTDALLPVPVGAGNQNYTSTVSDFIKNNEFIKLQNITIGYNLKKALNIKQLKSVNINLSMENLGVIWTNSPVYEYGWDPEVTTGNFSYPLPLTTSLGLNITL</sequence>
<evidence type="ECO:0000313" key="13">
    <source>
        <dbReference type="Proteomes" id="UP000294824"/>
    </source>
</evidence>
<reference evidence="12 13" key="1">
    <citation type="submission" date="2019-03" db="EMBL/GenBank/DDBJ databases">
        <title>Genomic Encyclopedia of Type Strains, Phase III (KMG-III): the genomes of soil and plant-associated and newly described type strains.</title>
        <authorList>
            <person name="Whitman W."/>
        </authorList>
    </citation>
    <scope>NUCLEOTIDE SEQUENCE [LARGE SCALE GENOMIC DNA]</scope>
    <source>
        <strain evidence="12 13">CECT 8301</strain>
    </source>
</reference>
<dbReference type="Pfam" id="PF07715">
    <property type="entry name" value="Plug"/>
    <property type="match status" value="1"/>
</dbReference>
<dbReference type="InterPro" id="IPR023996">
    <property type="entry name" value="TonB-dep_OMP_SusC/RagA"/>
</dbReference>
<feature type="domain" description="TonB-dependent receptor plug" evidence="11">
    <location>
        <begin position="144"/>
        <end position="250"/>
    </location>
</feature>
<evidence type="ECO:0000256" key="4">
    <source>
        <dbReference type="ARBA" id="ARBA00022692"/>
    </source>
</evidence>
<evidence type="ECO:0000259" key="10">
    <source>
        <dbReference type="Pfam" id="PF00593"/>
    </source>
</evidence>
<feature type="domain" description="TonB-dependent receptor-like beta-barrel" evidence="10">
    <location>
        <begin position="440"/>
        <end position="814"/>
    </location>
</feature>